<dbReference type="Proteomes" id="UP001521137">
    <property type="component" value="Unassembled WGS sequence"/>
</dbReference>
<proteinExistence type="predicted"/>
<evidence type="ECO:0000313" key="3">
    <source>
        <dbReference type="Proteomes" id="UP001521137"/>
    </source>
</evidence>
<dbReference type="EMBL" id="JAKGAS010000003">
    <property type="protein sequence ID" value="MCF2948005.1"/>
    <property type="molecule type" value="Genomic_DNA"/>
</dbReference>
<feature type="signal peptide" evidence="1">
    <location>
        <begin position="1"/>
        <end position="18"/>
    </location>
</feature>
<sequence length="310" mass="36047">MRFVLFGLIALCSSNVFADIKFSGFNMSDTFYENLNISPKAFEQWRLADICPKSTGRSYFEVRSAVKSALSGKLEMMQGIDEYGYLSDLIESVLPQVEKPELYQYENLYCMLSHYTQTDVQAFLVNQQESEEYQKLSVKKRSNYQNLIANHTKLVAPYFDKLNLPKLLELNFNMVPAFGTLIELELVQILHDQTPVKMQKIIDFYTQQWQPKSVDLDDSFADDGWIYYLFKFNDPKQKCRVKFDHSEEALDSFPRLEVRCKNYNDSVTATDKNQHIMQHSSFAQELLNAAKQEHARRVTEKNKLDVGVVL</sequence>
<gene>
    <name evidence="2" type="ORF">L0668_07795</name>
</gene>
<protein>
    <submittedName>
        <fullName evidence="2">Uncharacterized protein</fullName>
    </submittedName>
</protein>
<dbReference type="RefSeq" id="WP_235311559.1">
    <property type="nucleotide sequence ID" value="NZ_JAKGAS010000003.1"/>
</dbReference>
<comment type="caution">
    <text evidence="2">The sequence shown here is derived from an EMBL/GenBank/DDBJ whole genome shotgun (WGS) entry which is preliminary data.</text>
</comment>
<evidence type="ECO:0000313" key="2">
    <source>
        <dbReference type="EMBL" id="MCF2948005.1"/>
    </source>
</evidence>
<evidence type="ECO:0000256" key="1">
    <source>
        <dbReference type="SAM" id="SignalP"/>
    </source>
</evidence>
<name>A0ABS9D514_9ALTE</name>
<accession>A0ABS9D514</accession>
<reference evidence="2 3" key="1">
    <citation type="submission" date="2022-01" db="EMBL/GenBank/DDBJ databases">
        <title>Paraglaciecola sp. G1-23.</title>
        <authorList>
            <person name="Jin M.S."/>
            <person name="Han D.M."/>
            <person name="Kim H.M."/>
            <person name="Jeon C.O."/>
        </authorList>
    </citation>
    <scope>NUCLEOTIDE SEQUENCE [LARGE SCALE GENOMIC DNA]</scope>
    <source>
        <strain evidence="2 3">G1-23</strain>
    </source>
</reference>
<feature type="chain" id="PRO_5047095888" evidence="1">
    <location>
        <begin position="19"/>
        <end position="310"/>
    </location>
</feature>
<organism evidence="2 3">
    <name type="scientific">Paraglaciecola algarum</name>
    <dbReference type="NCBI Taxonomy" id="3050085"/>
    <lineage>
        <taxon>Bacteria</taxon>
        <taxon>Pseudomonadati</taxon>
        <taxon>Pseudomonadota</taxon>
        <taxon>Gammaproteobacteria</taxon>
        <taxon>Alteromonadales</taxon>
        <taxon>Alteromonadaceae</taxon>
        <taxon>Paraglaciecola</taxon>
    </lineage>
</organism>
<keyword evidence="1" id="KW-0732">Signal</keyword>
<keyword evidence="3" id="KW-1185">Reference proteome</keyword>